<dbReference type="Proteomes" id="UP000092596">
    <property type="component" value="Chromosome"/>
</dbReference>
<dbReference type="KEGG" id="dva:DAD186_00160"/>
<dbReference type="PANTHER" id="PTHR43566">
    <property type="entry name" value="CONSERVED PROTEIN"/>
    <property type="match status" value="1"/>
</dbReference>
<evidence type="ECO:0000313" key="4">
    <source>
        <dbReference type="Proteomes" id="UP000092596"/>
    </source>
</evidence>
<evidence type="ECO:0000259" key="1">
    <source>
        <dbReference type="Pfam" id="PF13173"/>
    </source>
</evidence>
<accession>A0A1B0ZF60</accession>
<dbReference type="Pfam" id="PF13173">
    <property type="entry name" value="AAA_14"/>
    <property type="match status" value="1"/>
</dbReference>
<feature type="domain" description="DUF4143" evidence="2">
    <location>
        <begin position="209"/>
        <end position="369"/>
    </location>
</feature>
<gene>
    <name evidence="3" type="ORF">DAD186_00160</name>
</gene>
<protein>
    <recommendedName>
        <fullName evidence="5">ATP-binding protein</fullName>
    </recommendedName>
</protein>
<dbReference type="PANTHER" id="PTHR43566:SF2">
    <property type="entry name" value="DUF4143 DOMAIN-CONTAINING PROTEIN"/>
    <property type="match status" value="1"/>
</dbReference>
<dbReference type="AlphaFoldDB" id="A0A1B0ZF60"/>
<feature type="domain" description="AAA" evidence="1">
    <location>
        <begin position="24"/>
        <end position="142"/>
    </location>
</feature>
<evidence type="ECO:0000259" key="2">
    <source>
        <dbReference type="Pfam" id="PF13635"/>
    </source>
</evidence>
<dbReference type="InterPro" id="IPR041682">
    <property type="entry name" value="AAA_14"/>
</dbReference>
<reference evidence="3 4" key="1">
    <citation type="submission" date="2015-06" db="EMBL/GenBank/DDBJ databases">
        <title>Investigation of pathophysiology for high-risk pregnancy and development of treatment modality based on it.</title>
        <authorList>
            <person name="Kim B.-C."/>
            <person name="Lim S."/>
        </authorList>
    </citation>
    <scope>NUCLEOTIDE SEQUENCE [LARGE SCALE GENOMIC DNA]</scope>
    <source>
        <strain evidence="3 4">AD1-86</strain>
    </source>
</reference>
<dbReference type="EMBL" id="CP012117">
    <property type="protein sequence ID" value="ANP26577.1"/>
    <property type="molecule type" value="Genomic_DNA"/>
</dbReference>
<dbReference type="InterPro" id="IPR027417">
    <property type="entry name" value="P-loop_NTPase"/>
</dbReference>
<proteinExistence type="predicted"/>
<dbReference type="Pfam" id="PF13635">
    <property type="entry name" value="DUF4143"/>
    <property type="match status" value="1"/>
</dbReference>
<dbReference type="SUPFAM" id="SSF52540">
    <property type="entry name" value="P-loop containing nucleoside triphosphate hydrolases"/>
    <property type="match status" value="1"/>
</dbReference>
<dbReference type="InterPro" id="IPR025420">
    <property type="entry name" value="DUF4143"/>
</dbReference>
<evidence type="ECO:0008006" key="5">
    <source>
        <dbReference type="Google" id="ProtNLM"/>
    </source>
</evidence>
<name>A0A1B0ZF60_9MICO</name>
<dbReference type="PATRIC" id="fig|1630135.4.peg.18"/>
<dbReference type="RefSeq" id="WP_065246991.1">
    <property type="nucleotide sequence ID" value="NZ_CP012117.1"/>
</dbReference>
<sequence length="426" mass="46421">MNSVNAHIPRHAVSIAREILEDSPLLVVQGARQVGKSTLVGQAVDPQRAHMVTLDDPLERAFAEADPASFLQQAQGKTLVVDEAQRVPALALELKRTIDADRRPGRFAITGSSDLLRTPGVSDSLAGRAEFLRVYPLTAGEIMERPEPEDWVSWILDGAAGANAGKVSYCGGDELRGMVLAGGYPVPVQREGERRKARWFDSYVTSLIEHDAPQLAGGQFPSQLRALLRHVAEQGQSELVKAKTARALGVGETALGDYLALAERMYLLDVTPGWGVGFTNRVVKRPKVAVADSGLAAFLSGLTLEKTRVAGGAELFGATLESFVGEQLRAQSTWSRERFSLHHYRERDREIDVVVELADSRLILIEVKAAETVTERAWKNLNAGSAPYKDRVAARVVLYSGTRAVTMKNGEVPLHVLPVSSLWQHP</sequence>
<organism evidence="3 4">
    <name type="scientific">Dermabacter vaginalis</name>
    <dbReference type="NCBI Taxonomy" id="1630135"/>
    <lineage>
        <taxon>Bacteria</taxon>
        <taxon>Bacillati</taxon>
        <taxon>Actinomycetota</taxon>
        <taxon>Actinomycetes</taxon>
        <taxon>Micrococcales</taxon>
        <taxon>Dermabacteraceae</taxon>
        <taxon>Dermabacter</taxon>
    </lineage>
</organism>
<dbReference type="STRING" id="1630135.DAD186_00160"/>
<evidence type="ECO:0000313" key="3">
    <source>
        <dbReference type="EMBL" id="ANP26577.1"/>
    </source>
</evidence>